<dbReference type="InterPro" id="IPR038637">
    <property type="entry name" value="NPCBM_sf"/>
</dbReference>
<proteinExistence type="inferred from homology"/>
<dbReference type="InterPro" id="IPR008979">
    <property type="entry name" value="Galactose-bd-like_sf"/>
</dbReference>
<dbReference type="Gene3D" id="2.60.40.1180">
    <property type="entry name" value="Golgi alpha-mannosidase II"/>
    <property type="match status" value="2"/>
</dbReference>
<dbReference type="Pfam" id="PF13802">
    <property type="entry name" value="Gal_mutarotas_2"/>
    <property type="match status" value="1"/>
</dbReference>
<dbReference type="InterPro" id="IPR051816">
    <property type="entry name" value="Glycosyl_Hydrolase_31"/>
</dbReference>
<dbReference type="PROSITE" id="PS50022">
    <property type="entry name" value="FA58C_3"/>
    <property type="match status" value="1"/>
</dbReference>
<accession>A0A9D1NJZ7</accession>
<dbReference type="InterPro" id="IPR000322">
    <property type="entry name" value="Glyco_hydro_31_TIM"/>
</dbReference>
<dbReference type="SUPFAM" id="SSF49785">
    <property type="entry name" value="Galactose-binding domain-like"/>
    <property type="match status" value="2"/>
</dbReference>
<evidence type="ECO:0000259" key="4">
    <source>
        <dbReference type="PROSITE" id="PS50022"/>
    </source>
</evidence>
<feature type="chain" id="PRO_5039490207" evidence="3">
    <location>
        <begin position="24"/>
        <end position="1138"/>
    </location>
</feature>
<dbReference type="Pfam" id="PF00754">
    <property type="entry name" value="F5_F8_type_C"/>
    <property type="match status" value="1"/>
</dbReference>
<dbReference type="CDD" id="cd14752">
    <property type="entry name" value="GH31_N"/>
    <property type="match status" value="1"/>
</dbReference>
<dbReference type="InterPro" id="IPR025887">
    <property type="entry name" value="Glyco_hydro_31_N_dom"/>
</dbReference>
<dbReference type="SUPFAM" id="SSF51445">
    <property type="entry name" value="(Trans)glycosidases"/>
    <property type="match status" value="1"/>
</dbReference>
<dbReference type="AlphaFoldDB" id="A0A9D1NJZ7"/>
<protein>
    <submittedName>
        <fullName evidence="5">NPCBM/NEW2 domain-containing protein</fullName>
    </submittedName>
</protein>
<sequence length="1138" mass="125254">MNCLKFALPVAALLSACNPGATAETSAVPPVAPNVPAEQSAPAVPPAAESAVAPSQTETAPAAAEPAPAAKAVPAGFAVTKVVPEDFSPAAFNIFTTGAMRFRVEFFASDVFRIQAAPDGAFADPLNDPTAAQILVDDLPVCRERVDCEITPEKIVWRTAALVLSMDKATGAFALSRADGTPIFAETKPLAFADGTVTQTLSTGDDEFYYGGGQQNGHFSHKGTKIEISANGWNENDRPNPAPFYLSNRGYGVLRHTFATGTYDFTGTEEIALKHNENRFDAFYFVGDGFPRILDLYTRFTGRPNFLPIWGFELGDADAYMTRDKKTREPAIEDGKFVELTPYSLERIAQKYREHDMPGGWILVNDGYGCNYVQLPYVTKSLAALGFKTGLWTEGALTRMNWEVGTAGTRVQKLDVAWTSDTNKTTREKPLSKIQHALECSKIAWDGIANNSDSRPLAWTVLGWAGTQRYSVCWTGDQYGNWDLIRYHIPTLITSGMSGQAYATTDVDGIFGGSPETYTRDLQWKCFTPAIYVMNGWSHMPKSPWNYDEPYRSINRDYLKLKLRMTPYMYKYAHDAAMTGAPIVRGMLWNFPNDRKTWDKSTQYQFMLGEHLLVAPVFTSMNLNKGWRKEDIYLPEGVWFDYWDGRAVPGPYTIDNYPITLEKLPIFVRAGAIIPMYPEMLYGTQKPKDVLTFDIYPYGKSSFEMYEDDGNTRAYLDGKFSLQKISCDAPEGKAGDIAIEVAPALGDFDGKYAERAYAFEIHTPFRPLRVLADGEEILEIPDAAAYENSLEGWRFDPNDRRGVVFVKLAKRSTSVPAKVLLDVAESGVWPAFEPYPVPEITPELDKAEFKVVASSEQNDGKIGNAFDGSPETIWHSNWSDASVTHPYTIDIDVGKLAALNGFGYLPRENYGNGSIKDYEIYVSRAPGAFGEPVAKGAFPREFDSKNPGKPKFQHVSFPTTWGRYVRVKILSSLGGDRFGSAAEFDLTQDLEAAPLADETLDLGDKTGVVPAEIKGKAVFNRGIAAPEIVVDGEKYAKGITAGVGSEIVYELDGSWDRVLGFVGREAGGKGTVTFRIFADGKQVFERAGMSPTSVKQLIAVDISGAKKLVFQLVGDEGGDASDTGVWTDVKLLRKGSEE</sequence>
<evidence type="ECO:0000313" key="6">
    <source>
        <dbReference type="Proteomes" id="UP000886812"/>
    </source>
</evidence>
<name>A0A9D1NJZ7_9BACT</name>
<dbReference type="GO" id="GO:0004553">
    <property type="term" value="F:hydrolase activity, hydrolyzing O-glycosyl compounds"/>
    <property type="evidence" value="ECO:0007669"/>
    <property type="project" value="InterPro"/>
</dbReference>
<feature type="region of interest" description="Disordered" evidence="2">
    <location>
        <begin position="25"/>
        <end position="66"/>
    </location>
</feature>
<dbReference type="Pfam" id="PF17137">
    <property type="entry name" value="DUF5110"/>
    <property type="match status" value="1"/>
</dbReference>
<dbReference type="SUPFAM" id="SSF51011">
    <property type="entry name" value="Glycosyl hydrolase domain"/>
    <property type="match status" value="1"/>
</dbReference>
<feature type="compositionally biased region" description="Low complexity" evidence="2">
    <location>
        <begin position="34"/>
        <end position="66"/>
    </location>
</feature>
<dbReference type="Pfam" id="PF21365">
    <property type="entry name" value="Glyco_hydro_31_3rd"/>
    <property type="match status" value="1"/>
</dbReference>
<dbReference type="SUPFAM" id="SSF74650">
    <property type="entry name" value="Galactose mutarotase-like"/>
    <property type="match status" value="1"/>
</dbReference>
<evidence type="ECO:0000256" key="1">
    <source>
        <dbReference type="ARBA" id="ARBA00007806"/>
    </source>
</evidence>
<dbReference type="PANTHER" id="PTHR43863">
    <property type="entry name" value="HYDROLASE, PUTATIVE (AFU_ORTHOLOGUE AFUA_1G03140)-RELATED"/>
    <property type="match status" value="1"/>
</dbReference>
<comment type="caution">
    <text evidence="5">The sequence shown here is derived from an EMBL/GenBank/DDBJ whole genome shotgun (WGS) entry which is preliminary data.</text>
</comment>
<dbReference type="SMART" id="SM00776">
    <property type="entry name" value="NPCBM"/>
    <property type="match status" value="1"/>
</dbReference>
<dbReference type="GO" id="GO:0030246">
    <property type="term" value="F:carbohydrate binding"/>
    <property type="evidence" value="ECO:0007669"/>
    <property type="project" value="InterPro"/>
</dbReference>
<dbReference type="InterPro" id="IPR013780">
    <property type="entry name" value="Glyco_hydro_b"/>
</dbReference>
<feature type="domain" description="F5/8 type C" evidence="4">
    <location>
        <begin position="831"/>
        <end position="989"/>
    </location>
</feature>
<feature type="signal peptide" evidence="3">
    <location>
        <begin position="1"/>
        <end position="23"/>
    </location>
</feature>
<dbReference type="Pfam" id="PF08305">
    <property type="entry name" value="NPCBM"/>
    <property type="match status" value="1"/>
</dbReference>
<dbReference type="PROSITE" id="PS51257">
    <property type="entry name" value="PROKAR_LIPOPROTEIN"/>
    <property type="match status" value="1"/>
</dbReference>
<dbReference type="GO" id="GO:0005975">
    <property type="term" value="P:carbohydrate metabolic process"/>
    <property type="evidence" value="ECO:0007669"/>
    <property type="project" value="InterPro"/>
</dbReference>
<evidence type="ECO:0000256" key="2">
    <source>
        <dbReference type="SAM" id="MobiDB-lite"/>
    </source>
</evidence>
<evidence type="ECO:0000256" key="3">
    <source>
        <dbReference type="SAM" id="SignalP"/>
    </source>
</evidence>
<dbReference type="Proteomes" id="UP000886812">
    <property type="component" value="Unassembled WGS sequence"/>
</dbReference>
<dbReference type="InterPro" id="IPR017853">
    <property type="entry name" value="GH"/>
</dbReference>
<dbReference type="Pfam" id="PF01055">
    <property type="entry name" value="Glyco_hydro_31_2nd"/>
    <property type="match status" value="1"/>
</dbReference>
<evidence type="ECO:0000313" key="5">
    <source>
        <dbReference type="EMBL" id="HIV04607.1"/>
    </source>
</evidence>
<dbReference type="PANTHER" id="PTHR43863:SF2">
    <property type="entry name" value="MALTASE-GLUCOAMYLASE"/>
    <property type="match status" value="1"/>
</dbReference>
<dbReference type="Gene3D" id="2.60.40.1760">
    <property type="entry name" value="glycosyl hydrolase (family 31)"/>
    <property type="match status" value="1"/>
</dbReference>
<dbReference type="Gene3D" id="2.60.120.1060">
    <property type="entry name" value="NPCBM/NEW2 domain"/>
    <property type="match status" value="1"/>
</dbReference>
<dbReference type="InterPro" id="IPR033403">
    <property type="entry name" value="DUF5110"/>
</dbReference>
<dbReference type="EMBL" id="DVOG01000145">
    <property type="protein sequence ID" value="HIV04607.1"/>
    <property type="molecule type" value="Genomic_DNA"/>
</dbReference>
<gene>
    <name evidence="5" type="ORF">IAC75_05615</name>
</gene>
<dbReference type="InterPro" id="IPR011013">
    <property type="entry name" value="Gal_mutarotase_sf_dom"/>
</dbReference>
<dbReference type="InterPro" id="IPR013222">
    <property type="entry name" value="Glyco_hyd_98_carb-bd"/>
</dbReference>
<keyword evidence="3" id="KW-0732">Signal</keyword>
<reference evidence="5" key="1">
    <citation type="submission" date="2020-10" db="EMBL/GenBank/DDBJ databases">
        <authorList>
            <person name="Gilroy R."/>
        </authorList>
    </citation>
    <scope>NUCLEOTIDE SEQUENCE</scope>
    <source>
        <strain evidence="5">10669</strain>
    </source>
</reference>
<reference evidence="5" key="2">
    <citation type="journal article" date="2021" name="PeerJ">
        <title>Extensive microbial diversity within the chicken gut microbiome revealed by metagenomics and culture.</title>
        <authorList>
            <person name="Gilroy R."/>
            <person name="Ravi A."/>
            <person name="Getino M."/>
            <person name="Pursley I."/>
            <person name="Horton D.L."/>
            <person name="Alikhan N.F."/>
            <person name="Baker D."/>
            <person name="Gharbi K."/>
            <person name="Hall N."/>
            <person name="Watson M."/>
            <person name="Adriaenssens E.M."/>
            <person name="Foster-Nyarko E."/>
            <person name="Jarju S."/>
            <person name="Secka A."/>
            <person name="Antonio M."/>
            <person name="Oren A."/>
            <person name="Chaudhuri R.R."/>
            <person name="La Ragione R."/>
            <person name="Hildebrand F."/>
            <person name="Pallen M.J."/>
        </authorList>
    </citation>
    <scope>NUCLEOTIDE SEQUENCE</scope>
    <source>
        <strain evidence="5">10669</strain>
    </source>
</reference>
<dbReference type="Gene3D" id="2.60.120.260">
    <property type="entry name" value="Galactose-binding domain-like"/>
    <property type="match status" value="1"/>
</dbReference>
<dbReference type="InterPro" id="IPR048395">
    <property type="entry name" value="Glyco_hydro_31_C"/>
</dbReference>
<dbReference type="InterPro" id="IPR000421">
    <property type="entry name" value="FA58C"/>
</dbReference>
<comment type="similarity">
    <text evidence="1">Belongs to the glycosyl hydrolase 31 family.</text>
</comment>
<organism evidence="5 6">
    <name type="scientific">Candidatus Spyradosoma merdigallinarum</name>
    <dbReference type="NCBI Taxonomy" id="2840950"/>
    <lineage>
        <taxon>Bacteria</taxon>
        <taxon>Pseudomonadati</taxon>
        <taxon>Verrucomicrobiota</taxon>
        <taxon>Opitutia</taxon>
        <taxon>Opitutia incertae sedis</taxon>
        <taxon>Candidatus Spyradosoma</taxon>
    </lineage>
</organism>
<dbReference type="Gene3D" id="3.20.20.80">
    <property type="entry name" value="Glycosidases"/>
    <property type="match status" value="1"/>
</dbReference>